<dbReference type="EMBL" id="MU004239">
    <property type="protein sequence ID" value="KAF2666088.1"/>
    <property type="molecule type" value="Genomic_DNA"/>
</dbReference>
<keyword evidence="7" id="KW-0540">Nuclease</keyword>
<keyword evidence="14" id="KW-0539">Nucleus</keyword>
<dbReference type="Gene3D" id="3.30.420.10">
    <property type="entry name" value="Ribonuclease H-like superfamily/Ribonuclease H"/>
    <property type="match status" value="1"/>
</dbReference>
<dbReference type="GO" id="GO:0005634">
    <property type="term" value="C:nucleus"/>
    <property type="evidence" value="ECO:0007669"/>
    <property type="project" value="UniProtKB-SubCell"/>
</dbReference>
<feature type="region of interest" description="Disordered" evidence="15">
    <location>
        <begin position="732"/>
        <end position="792"/>
    </location>
</feature>
<feature type="region of interest" description="Disordered" evidence="15">
    <location>
        <begin position="52"/>
        <end position="77"/>
    </location>
</feature>
<dbReference type="GO" id="GO:0046872">
    <property type="term" value="F:metal ion binding"/>
    <property type="evidence" value="ECO:0007669"/>
    <property type="project" value="UniProtKB-KW"/>
</dbReference>
<dbReference type="SUPFAM" id="SSF53098">
    <property type="entry name" value="Ribonuclease H-like"/>
    <property type="match status" value="1"/>
</dbReference>
<dbReference type="Proteomes" id="UP000799302">
    <property type="component" value="Unassembled WGS sequence"/>
</dbReference>
<evidence type="ECO:0000256" key="11">
    <source>
        <dbReference type="ARBA" id="ARBA00022884"/>
    </source>
</evidence>
<dbReference type="AlphaFoldDB" id="A0A6A6U4N1"/>
<feature type="compositionally biased region" description="Polar residues" evidence="15">
    <location>
        <begin position="675"/>
        <end position="688"/>
    </location>
</feature>
<feature type="compositionally biased region" description="Polar residues" evidence="15">
    <location>
        <begin position="479"/>
        <end position="501"/>
    </location>
</feature>
<feature type="region of interest" description="Disordered" evidence="15">
    <location>
        <begin position="1"/>
        <end position="34"/>
    </location>
</feature>
<feature type="compositionally biased region" description="Basic residues" evidence="15">
    <location>
        <begin position="616"/>
        <end position="632"/>
    </location>
</feature>
<feature type="compositionally biased region" description="Polar residues" evidence="15">
    <location>
        <begin position="457"/>
        <end position="469"/>
    </location>
</feature>
<dbReference type="InterPro" id="IPR036397">
    <property type="entry name" value="RNaseH_sf"/>
</dbReference>
<feature type="region of interest" description="Disordered" evidence="15">
    <location>
        <begin position="526"/>
        <end position="654"/>
    </location>
</feature>
<feature type="region of interest" description="Disordered" evidence="15">
    <location>
        <begin position="672"/>
        <end position="703"/>
    </location>
</feature>
<comment type="subcellular location">
    <subcellularLocation>
        <location evidence="3">Cytoplasm</location>
    </subcellularLocation>
    <subcellularLocation>
        <location evidence="2">Nucleus</location>
    </subcellularLocation>
</comment>
<feature type="compositionally biased region" description="Polar residues" evidence="15">
    <location>
        <begin position="732"/>
        <end position="742"/>
    </location>
</feature>
<comment type="similarity">
    <text evidence="4">Belongs to the CAF1 family.</text>
</comment>
<evidence type="ECO:0000256" key="5">
    <source>
        <dbReference type="ARBA" id="ARBA00012161"/>
    </source>
</evidence>
<evidence type="ECO:0000256" key="15">
    <source>
        <dbReference type="SAM" id="MobiDB-lite"/>
    </source>
</evidence>
<evidence type="ECO:0000256" key="8">
    <source>
        <dbReference type="ARBA" id="ARBA00022723"/>
    </source>
</evidence>
<reference evidence="16" key="1">
    <citation type="journal article" date="2020" name="Stud. Mycol.">
        <title>101 Dothideomycetes genomes: a test case for predicting lifestyles and emergence of pathogens.</title>
        <authorList>
            <person name="Haridas S."/>
            <person name="Albert R."/>
            <person name="Binder M."/>
            <person name="Bloem J."/>
            <person name="Labutti K."/>
            <person name="Salamov A."/>
            <person name="Andreopoulos B."/>
            <person name="Baker S."/>
            <person name="Barry K."/>
            <person name="Bills G."/>
            <person name="Bluhm B."/>
            <person name="Cannon C."/>
            <person name="Castanera R."/>
            <person name="Culley D."/>
            <person name="Daum C."/>
            <person name="Ezra D."/>
            <person name="Gonzalez J."/>
            <person name="Henrissat B."/>
            <person name="Kuo A."/>
            <person name="Liang C."/>
            <person name="Lipzen A."/>
            <person name="Lutzoni F."/>
            <person name="Magnuson J."/>
            <person name="Mondo S."/>
            <person name="Nolan M."/>
            <person name="Ohm R."/>
            <person name="Pangilinan J."/>
            <person name="Park H.-J."/>
            <person name="Ramirez L."/>
            <person name="Alfaro M."/>
            <person name="Sun H."/>
            <person name="Tritt A."/>
            <person name="Yoshinaga Y."/>
            <person name="Zwiers L.-H."/>
            <person name="Turgeon B."/>
            <person name="Goodwin S."/>
            <person name="Spatafora J."/>
            <person name="Crous P."/>
            <person name="Grigoriev I."/>
        </authorList>
    </citation>
    <scope>NUCLEOTIDE SEQUENCE</scope>
    <source>
        <strain evidence="16">CBS 115976</strain>
    </source>
</reference>
<dbReference type="InterPro" id="IPR006941">
    <property type="entry name" value="RNase_CAF1"/>
</dbReference>
<accession>A0A6A6U4N1</accession>
<keyword evidence="10" id="KW-0269">Exonuclease</keyword>
<evidence type="ECO:0000313" key="17">
    <source>
        <dbReference type="Proteomes" id="UP000799302"/>
    </source>
</evidence>
<keyword evidence="8" id="KW-0479">Metal-binding</keyword>
<feature type="compositionally biased region" description="Low complexity" evidence="15">
    <location>
        <begin position="782"/>
        <end position="792"/>
    </location>
</feature>
<feature type="compositionally biased region" description="Polar residues" evidence="15">
    <location>
        <begin position="633"/>
        <end position="642"/>
    </location>
</feature>
<evidence type="ECO:0000256" key="14">
    <source>
        <dbReference type="ARBA" id="ARBA00023242"/>
    </source>
</evidence>
<keyword evidence="17" id="KW-1185">Reference proteome</keyword>
<evidence type="ECO:0000313" key="16">
    <source>
        <dbReference type="EMBL" id="KAF2666088.1"/>
    </source>
</evidence>
<dbReference type="GO" id="GO:0003723">
    <property type="term" value="F:RNA binding"/>
    <property type="evidence" value="ECO:0007669"/>
    <property type="project" value="UniProtKB-KW"/>
</dbReference>
<evidence type="ECO:0000256" key="4">
    <source>
        <dbReference type="ARBA" id="ARBA00008372"/>
    </source>
</evidence>
<dbReference type="InterPro" id="IPR039637">
    <property type="entry name" value="CNOT7/CNOT8/Pop2"/>
</dbReference>
<evidence type="ECO:0000256" key="1">
    <source>
        <dbReference type="ARBA" id="ARBA00001663"/>
    </source>
</evidence>
<dbReference type="GO" id="GO:0004535">
    <property type="term" value="F:poly(A)-specific ribonuclease activity"/>
    <property type="evidence" value="ECO:0007669"/>
    <property type="project" value="UniProtKB-EC"/>
</dbReference>
<evidence type="ECO:0000256" key="13">
    <source>
        <dbReference type="ARBA" id="ARBA00023163"/>
    </source>
</evidence>
<keyword evidence="6" id="KW-0963">Cytoplasm</keyword>
<proteinExistence type="inferred from homology"/>
<dbReference type="Pfam" id="PF04857">
    <property type="entry name" value="CAF1"/>
    <property type="match status" value="2"/>
</dbReference>
<comment type="catalytic activity">
    <reaction evidence="1">
        <text>Exonucleolytic cleavage of poly(A) to 5'-AMP.</text>
        <dbReference type="EC" id="3.1.13.4"/>
    </reaction>
</comment>
<sequence>MKPAARGYPPQNLGNTFSQLHQQPGPHQTSHIQQHPSLQHNFSAHHAFASQSSIFGPQGTNGANGGSSNLHAGFGGGGGLGGQSAQMAFGHGGLQQQLQQAHEPNSNVMRGQAQRIREVWKGNLAEEMAVVRMLIDKYPYISMDTEFPGVVARPIAEDFGSKSAFHYQTMRCNVDLLKLIQLGITLFTVDGEMPPPDALNHVPRSQLPANMTICPCTWSFNFKFSLDEDMYNEASIRLLKDSGVDFEKHNTNGIDVEEFGSLLITSGLTFSNDVHWISFHGGYDFGYLFKVMWNRGLPQDEEHYRRLIKKFFPNILDVKFLLNSARRQRDRGTVNSNVAKALESFGQKPGLQDIADDLGLTRVGISHTAGSDAWLTGLLFFEVRKRVFDDQIPEEYNGQMWGLTGIGPPASTTAQAAALALHQNQAAAAANGMAYHTAGAHHREGGPSTPTTNPTGLVSTPSQGFSSMTPGAGGAFGNFQPTMFSRRNNSPGPSSYSNLSHPRTARRIASASGLSTAAAPFIPNQHQENHMPKQGPGSYPIYPQQQNTRPGYRHNGLIGPQGASGFTASGSNPFGIQPYSLKQTNHNPTQHLNLTPLPTPGNHSAQIISSPNRNSNSKHHTSKSKRKPHSNRSSRSSLQPGSTPAPPANLSPSFYAVTNRNDRFQHQVPARHSYSFGSQPRSNFTGQPFSHPGSRATSFGSNSQNYRVLLPPPNNHRHTTFVLDSMLTDNPMMTSASSGAGNSESDGISDGIHSSGTLAGDWDGSSSDTRHSLGEGDGMSSSFGGPHHPGYFPGSFPSGVGQMQLRIRHLRPWRSMDPISKVDQVHNSSVKARFASGPW</sequence>
<evidence type="ECO:0000256" key="9">
    <source>
        <dbReference type="ARBA" id="ARBA00022801"/>
    </source>
</evidence>
<dbReference type="GO" id="GO:0030014">
    <property type="term" value="C:CCR4-NOT complex"/>
    <property type="evidence" value="ECO:0007669"/>
    <property type="project" value="InterPro"/>
</dbReference>
<organism evidence="16 17">
    <name type="scientific">Microthyrium microscopicum</name>
    <dbReference type="NCBI Taxonomy" id="703497"/>
    <lineage>
        <taxon>Eukaryota</taxon>
        <taxon>Fungi</taxon>
        <taxon>Dikarya</taxon>
        <taxon>Ascomycota</taxon>
        <taxon>Pezizomycotina</taxon>
        <taxon>Dothideomycetes</taxon>
        <taxon>Dothideomycetes incertae sedis</taxon>
        <taxon>Microthyriales</taxon>
        <taxon>Microthyriaceae</taxon>
        <taxon>Microthyrium</taxon>
    </lineage>
</organism>
<feature type="compositionally biased region" description="Polar residues" evidence="15">
    <location>
        <begin position="601"/>
        <end position="611"/>
    </location>
</feature>
<dbReference type="GO" id="GO:0005737">
    <property type="term" value="C:cytoplasm"/>
    <property type="evidence" value="ECO:0007669"/>
    <property type="project" value="UniProtKB-SubCell"/>
</dbReference>
<dbReference type="EC" id="3.1.13.4" evidence="5"/>
<evidence type="ECO:0000256" key="7">
    <source>
        <dbReference type="ARBA" id="ARBA00022722"/>
    </source>
</evidence>
<keyword evidence="11" id="KW-0694">RNA-binding</keyword>
<dbReference type="PANTHER" id="PTHR10797">
    <property type="entry name" value="CCR4-NOT TRANSCRIPTION COMPLEX SUBUNIT"/>
    <property type="match status" value="1"/>
</dbReference>
<gene>
    <name evidence="16" type="ORF">BT63DRAFT_458453</name>
</gene>
<evidence type="ECO:0000256" key="6">
    <source>
        <dbReference type="ARBA" id="ARBA00022490"/>
    </source>
</evidence>
<feature type="region of interest" description="Disordered" evidence="15">
    <location>
        <begin position="438"/>
        <end position="504"/>
    </location>
</feature>
<keyword evidence="13" id="KW-0804">Transcription</keyword>
<protein>
    <recommendedName>
        <fullName evidence="5">poly(A)-specific ribonuclease</fullName>
        <ecNumber evidence="5">3.1.13.4</ecNumber>
    </recommendedName>
</protein>
<dbReference type="InterPro" id="IPR012337">
    <property type="entry name" value="RNaseH-like_sf"/>
</dbReference>
<keyword evidence="9" id="KW-0378">Hydrolase</keyword>
<feature type="compositionally biased region" description="Low complexity" evidence="15">
    <location>
        <begin position="446"/>
        <end position="456"/>
    </location>
</feature>
<evidence type="ECO:0000256" key="12">
    <source>
        <dbReference type="ARBA" id="ARBA00023015"/>
    </source>
</evidence>
<feature type="compositionally biased region" description="Polar residues" evidence="15">
    <location>
        <begin position="564"/>
        <end position="593"/>
    </location>
</feature>
<dbReference type="OrthoDB" id="1164111at2759"/>
<evidence type="ECO:0000256" key="2">
    <source>
        <dbReference type="ARBA" id="ARBA00004123"/>
    </source>
</evidence>
<feature type="compositionally biased region" description="Low complexity" evidence="15">
    <location>
        <begin position="743"/>
        <end position="756"/>
    </location>
</feature>
<keyword evidence="12" id="KW-0805">Transcription regulation</keyword>
<evidence type="ECO:0000256" key="3">
    <source>
        <dbReference type="ARBA" id="ARBA00004496"/>
    </source>
</evidence>
<feature type="compositionally biased region" description="Polar residues" evidence="15">
    <location>
        <begin position="12"/>
        <end position="34"/>
    </location>
</feature>
<evidence type="ECO:0000256" key="10">
    <source>
        <dbReference type="ARBA" id="ARBA00022839"/>
    </source>
</evidence>
<name>A0A6A6U4N1_9PEZI</name>